<dbReference type="InterPro" id="IPR014362">
    <property type="entry name" value="Glu_DH"/>
</dbReference>
<feature type="site" description="Important for catalysis" evidence="6">
    <location>
        <position position="158"/>
    </location>
</feature>
<evidence type="ECO:0000256" key="3">
    <source>
        <dbReference type="PIRNR" id="PIRNR000185"/>
    </source>
</evidence>
<dbReference type="PIRSF" id="PIRSF000185">
    <property type="entry name" value="Glu_DH"/>
    <property type="match status" value="1"/>
</dbReference>
<dbReference type="Pfam" id="PF00208">
    <property type="entry name" value="ELFV_dehydrog"/>
    <property type="match status" value="1"/>
</dbReference>
<protein>
    <recommendedName>
        <fullName evidence="3">Glutamate dehydrogenase</fullName>
    </recommendedName>
</protein>
<sequence length="428" mass="46052">MVMADVERSAAAPSERLDLLQTVLQQFDEAADRLDLPDRLRGILRVPQRELTVNFPVKRDNGRIEVFQGFRVQHNLARGPTKGGIRYHPAVTINETRALAMLMTWKCALAGLPYGGAKGAVIVDPKQLSAGEIERLTRRFATEISVVIGPERDIPAPDIGTTPQVMAWIMDTISMHQGHTVPAVVTGKPINVGGSEGRLEATGRGLTYVLMSASQHLGLNVPDIRLAIQGCGNVGSTVAREAVALGMKVVALSDSRGGVYNPYGLNVEAVLTHKAATGSVVGAVNADTLTNEELLEVECEVLVPAALSGVITAHNADRIKAQIIAEAANGPTTKAADAILYERGCVVIPDILANAGGVTVSYFEWVQGLQEFFWSEREVNAQLRRVMINALQQVLRVAAEQRVDLRTAAYMLAVQRVADAVTTRGIYP</sequence>
<dbReference type="Gene3D" id="3.40.50.720">
    <property type="entry name" value="NAD(P)-binding Rossmann-like Domain"/>
    <property type="match status" value="1"/>
</dbReference>
<dbReference type="InterPro" id="IPR033922">
    <property type="entry name" value="NAD_bind_Glu_DH"/>
</dbReference>
<dbReference type="SUPFAM" id="SSF53223">
    <property type="entry name" value="Aminoacid dehydrogenase-like, N-terminal domain"/>
    <property type="match status" value="1"/>
</dbReference>
<dbReference type="GO" id="GO:0004352">
    <property type="term" value="F:glutamate dehydrogenase (NAD+) activity"/>
    <property type="evidence" value="ECO:0007669"/>
    <property type="project" value="TreeGrafter"/>
</dbReference>
<feature type="binding site" evidence="5">
    <location>
        <position position="82"/>
    </location>
    <ligand>
        <name>substrate</name>
    </ligand>
</feature>
<dbReference type="AlphaFoldDB" id="B8G8N4"/>
<name>B8G8N4_CHLAD</name>
<dbReference type="InterPro" id="IPR006097">
    <property type="entry name" value="Glu/Leu/Phe/Val/Trp_DH_dimer"/>
</dbReference>
<dbReference type="PRINTS" id="PR00082">
    <property type="entry name" value="GLFDHDRGNASE"/>
</dbReference>
<dbReference type="Gene3D" id="3.40.50.10860">
    <property type="entry name" value="Leucine Dehydrogenase, chain A, domain 1"/>
    <property type="match status" value="1"/>
</dbReference>
<dbReference type="RefSeq" id="WP_012616660.1">
    <property type="nucleotide sequence ID" value="NC_011831.1"/>
</dbReference>
<keyword evidence="5" id="KW-0547">Nucleotide-binding</keyword>
<evidence type="ECO:0000256" key="2">
    <source>
        <dbReference type="ARBA" id="ARBA00023002"/>
    </source>
</evidence>
<evidence type="ECO:0000313" key="9">
    <source>
        <dbReference type="EMBL" id="ACL24296.1"/>
    </source>
</evidence>
<evidence type="ECO:0000256" key="1">
    <source>
        <dbReference type="ARBA" id="ARBA00006382"/>
    </source>
</evidence>
<evidence type="ECO:0000313" key="10">
    <source>
        <dbReference type="Proteomes" id="UP000002508"/>
    </source>
</evidence>
<dbReference type="SUPFAM" id="SSF51735">
    <property type="entry name" value="NAD(P)-binding Rossmann-fold domains"/>
    <property type="match status" value="1"/>
</dbReference>
<dbReference type="HOGENOM" id="CLU_025763_1_2_0"/>
<keyword evidence="2 3" id="KW-0560">Oxidoreductase</keyword>
<evidence type="ECO:0000256" key="6">
    <source>
        <dbReference type="PIRSR" id="PIRSR000185-3"/>
    </source>
</evidence>
<feature type="binding site" evidence="5">
    <location>
        <position position="361"/>
    </location>
    <ligand>
        <name>substrate</name>
    </ligand>
</feature>
<dbReference type="InterPro" id="IPR006096">
    <property type="entry name" value="Glu/Leu/Phe/Val/Trp_DH_C"/>
</dbReference>
<dbReference type="InterPro" id="IPR006095">
    <property type="entry name" value="Glu/Leu/Phe/Val/Trp_DH"/>
</dbReference>
<organism evidence="9 10">
    <name type="scientific">Chloroflexus aggregans (strain MD-66 / DSM 9485)</name>
    <dbReference type="NCBI Taxonomy" id="326427"/>
    <lineage>
        <taxon>Bacteria</taxon>
        <taxon>Bacillati</taxon>
        <taxon>Chloroflexota</taxon>
        <taxon>Chloroflexia</taxon>
        <taxon>Chloroflexales</taxon>
        <taxon>Chloroflexineae</taxon>
        <taxon>Chloroflexaceae</taxon>
        <taxon>Chloroflexus</taxon>
    </lineage>
</organism>
<proteinExistence type="inferred from homology"/>
<dbReference type="InterPro" id="IPR046346">
    <property type="entry name" value="Aminoacid_DH-like_N_sf"/>
</dbReference>
<dbReference type="OrthoDB" id="9803297at2"/>
<dbReference type="GO" id="GO:0000166">
    <property type="term" value="F:nucleotide binding"/>
    <property type="evidence" value="ECO:0007669"/>
    <property type="project" value="UniProtKB-KW"/>
</dbReference>
<gene>
    <name evidence="9" type="ordered locus">Cagg_1389</name>
</gene>
<dbReference type="PANTHER" id="PTHR11606">
    <property type="entry name" value="GLUTAMATE DEHYDROGENASE"/>
    <property type="match status" value="1"/>
</dbReference>
<dbReference type="GO" id="GO:0006538">
    <property type="term" value="P:L-glutamate catabolic process"/>
    <property type="evidence" value="ECO:0007669"/>
    <property type="project" value="TreeGrafter"/>
</dbReference>
<dbReference type="KEGG" id="cag:Cagg_1389"/>
<evidence type="ECO:0000259" key="8">
    <source>
        <dbReference type="SMART" id="SM00839"/>
    </source>
</evidence>
<reference evidence="9" key="1">
    <citation type="submission" date="2008-12" db="EMBL/GenBank/DDBJ databases">
        <title>Complete sequence of Chloroflexus aggregans DSM 9485.</title>
        <authorList>
            <consortium name="US DOE Joint Genome Institute"/>
            <person name="Lucas S."/>
            <person name="Copeland A."/>
            <person name="Lapidus A."/>
            <person name="Glavina del Rio T."/>
            <person name="Dalin E."/>
            <person name="Tice H."/>
            <person name="Pitluck S."/>
            <person name="Foster B."/>
            <person name="Larimer F."/>
            <person name="Land M."/>
            <person name="Hauser L."/>
            <person name="Kyrpides N."/>
            <person name="Mikhailova N."/>
            <person name="Bryant D."/>
            <person name="Richardson P."/>
        </authorList>
    </citation>
    <scope>NUCLEOTIDE SEQUENCE</scope>
    <source>
        <strain evidence="9">DSM 9485</strain>
    </source>
</reference>
<evidence type="ECO:0000256" key="7">
    <source>
        <dbReference type="RuleBase" id="RU004417"/>
    </source>
</evidence>
<accession>B8G8N4</accession>
<feature type="binding site" evidence="5">
    <location>
        <position position="202"/>
    </location>
    <ligand>
        <name>NAD(+)</name>
        <dbReference type="ChEBI" id="CHEBI:57540"/>
    </ligand>
</feature>
<dbReference type="SMART" id="SM00839">
    <property type="entry name" value="ELFV_dehydrog"/>
    <property type="match status" value="1"/>
</dbReference>
<dbReference type="InterPro" id="IPR036291">
    <property type="entry name" value="NAD(P)-bd_dom_sf"/>
</dbReference>
<feature type="active site" description="Proton donor" evidence="4">
    <location>
        <position position="118"/>
    </location>
</feature>
<dbReference type="EMBL" id="CP001337">
    <property type="protein sequence ID" value="ACL24296.1"/>
    <property type="molecule type" value="Genomic_DNA"/>
</dbReference>
<feature type="domain" description="Glutamate/phenylalanine/leucine/valine/L-tryptophan dehydrogenase C-terminal" evidence="8">
    <location>
        <begin position="195"/>
        <end position="425"/>
    </location>
</feature>
<feature type="binding site" evidence="5">
    <location>
        <position position="106"/>
    </location>
    <ligand>
        <name>substrate</name>
    </ligand>
</feature>
<dbReference type="Pfam" id="PF02812">
    <property type="entry name" value="ELFV_dehydrog_N"/>
    <property type="match status" value="1"/>
</dbReference>
<keyword evidence="10" id="KW-1185">Reference proteome</keyword>
<evidence type="ECO:0000256" key="5">
    <source>
        <dbReference type="PIRSR" id="PIRSR000185-2"/>
    </source>
</evidence>
<dbReference type="FunFam" id="3.40.50.10860:FF:000003">
    <property type="entry name" value="Glutamate dehydrogenase"/>
    <property type="match status" value="1"/>
</dbReference>
<dbReference type="eggNOG" id="COG0334">
    <property type="taxonomic scope" value="Bacteria"/>
</dbReference>
<dbReference type="PANTHER" id="PTHR11606:SF13">
    <property type="entry name" value="GLUTAMATE DEHYDROGENASE 1, MITOCHONDRIAL"/>
    <property type="match status" value="1"/>
</dbReference>
<dbReference type="Proteomes" id="UP000002508">
    <property type="component" value="Chromosome"/>
</dbReference>
<comment type="similarity">
    <text evidence="1 3 7">Belongs to the Glu/Leu/Phe/Val dehydrogenases family.</text>
</comment>
<dbReference type="CDD" id="cd01076">
    <property type="entry name" value="NAD_bind_1_Glu_DH"/>
    <property type="match status" value="1"/>
</dbReference>
<evidence type="ECO:0000256" key="4">
    <source>
        <dbReference type="PIRSR" id="PIRSR000185-1"/>
    </source>
</evidence>
<dbReference type="STRING" id="326427.Cagg_1389"/>
<feature type="binding site" evidence="5">
    <location>
        <position position="233"/>
    </location>
    <ligand>
        <name>NAD(+)</name>
        <dbReference type="ChEBI" id="CHEBI:57540"/>
    </ligand>
</feature>
<keyword evidence="5" id="KW-0520">NAD</keyword>